<feature type="region of interest" description="Disordered" evidence="1">
    <location>
        <begin position="260"/>
        <end position="289"/>
    </location>
</feature>
<keyword evidence="2" id="KW-0812">Transmembrane</keyword>
<comment type="caution">
    <text evidence="3">The sequence shown here is derived from an EMBL/GenBank/DDBJ whole genome shotgun (WGS) entry which is preliminary data.</text>
</comment>
<feature type="compositionally biased region" description="Basic and acidic residues" evidence="1">
    <location>
        <begin position="268"/>
        <end position="289"/>
    </location>
</feature>
<evidence type="ECO:0008006" key="5">
    <source>
        <dbReference type="Google" id="ProtNLM"/>
    </source>
</evidence>
<evidence type="ECO:0000256" key="1">
    <source>
        <dbReference type="SAM" id="MobiDB-lite"/>
    </source>
</evidence>
<dbReference type="AlphaFoldDB" id="A0A9K3GJ89"/>
<keyword evidence="2" id="KW-1133">Transmembrane helix</keyword>
<feature type="compositionally biased region" description="Basic and acidic residues" evidence="1">
    <location>
        <begin position="16"/>
        <end position="39"/>
    </location>
</feature>
<feature type="non-terminal residue" evidence="3">
    <location>
        <position position="1"/>
    </location>
</feature>
<name>A0A9K3GJ89_9EUKA</name>
<reference evidence="3 4" key="1">
    <citation type="journal article" date="2018" name="PLoS ONE">
        <title>The draft genome of Kipferlia bialata reveals reductive genome evolution in fornicate parasites.</title>
        <authorList>
            <person name="Tanifuji G."/>
            <person name="Takabayashi S."/>
            <person name="Kume K."/>
            <person name="Takagi M."/>
            <person name="Nakayama T."/>
            <person name="Kamikawa R."/>
            <person name="Inagaki Y."/>
            <person name="Hashimoto T."/>
        </authorList>
    </citation>
    <scope>NUCLEOTIDE SEQUENCE [LARGE SCALE GENOMIC DNA]</scope>
    <source>
        <strain evidence="3">NY0173</strain>
    </source>
</reference>
<evidence type="ECO:0000256" key="2">
    <source>
        <dbReference type="SAM" id="Phobius"/>
    </source>
</evidence>
<organism evidence="3 4">
    <name type="scientific">Kipferlia bialata</name>
    <dbReference type="NCBI Taxonomy" id="797122"/>
    <lineage>
        <taxon>Eukaryota</taxon>
        <taxon>Metamonada</taxon>
        <taxon>Carpediemonas-like organisms</taxon>
        <taxon>Kipferlia</taxon>
    </lineage>
</organism>
<protein>
    <recommendedName>
        <fullName evidence="5">Guanylate cyclase domain-containing protein</fullName>
    </recommendedName>
</protein>
<feature type="transmembrane region" description="Helical" evidence="2">
    <location>
        <begin position="49"/>
        <end position="71"/>
    </location>
</feature>
<accession>A0A9K3GJ89</accession>
<evidence type="ECO:0000313" key="4">
    <source>
        <dbReference type="Proteomes" id="UP000265618"/>
    </source>
</evidence>
<dbReference type="EMBL" id="BDIP01001727">
    <property type="protein sequence ID" value="GIQ85018.1"/>
    <property type="molecule type" value="Genomic_DNA"/>
</dbReference>
<dbReference type="Proteomes" id="UP000265618">
    <property type="component" value="Unassembled WGS sequence"/>
</dbReference>
<evidence type="ECO:0000313" key="3">
    <source>
        <dbReference type="EMBL" id="GIQ85018.1"/>
    </source>
</evidence>
<sequence>MTPTRECAVSAGCEPPTRKEGLETERETDGSATGRERERRRGGIADMDFSHLYALLGYCVGTISMVILRVLVLVWDVHSPGDFLSTFLGDITAVIACIAQVRQTIGHSHDWKPQIPLRISSISYGTILGVTMSESVLNSYRVESCPPYGHLASSAGLLLFHLEQVKGTPAYDQAKPFLMISTVVNLAGLVWSLYCWRRQPSAGQLAPGLILLVGLQCMNLWHLQEKDKSIVSRSAKKMNSALSGALSVFFTSLPESATEYVTQPTQVDPDKAERERSGARERERQKLRESSQFWEATSETDCTDYEVDSMTLDRAASQGPGLIHTEDDVVIAFLGVVPVAEQVPAARYLKDLILLMRLVDSLILDTSQIQKIKGAEGFVILRCGGADSIPEEVEADREGAAFHCRHMCMFALYTTMAVQYLKRQGYWLDTIASIRVGITCGP</sequence>
<feature type="region of interest" description="Disordered" evidence="1">
    <location>
        <begin position="1"/>
        <end position="39"/>
    </location>
</feature>
<keyword evidence="2" id="KW-0472">Membrane</keyword>
<gene>
    <name evidence="3" type="ORF">KIPB_006624</name>
</gene>
<proteinExistence type="predicted"/>
<keyword evidence="4" id="KW-1185">Reference proteome</keyword>